<dbReference type="Gene3D" id="4.10.520.10">
    <property type="entry name" value="IHF-like DNA-binding proteins"/>
    <property type="match status" value="1"/>
</dbReference>
<dbReference type="OrthoDB" id="1813009at2"/>
<dbReference type="EMBL" id="CP003640">
    <property type="protein sequence ID" value="AFM43607.1"/>
    <property type="molecule type" value="Genomic_DNA"/>
</dbReference>
<accession>I4DCT3</accession>
<dbReference type="AlphaFoldDB" id="I4DCT3"/>
<dbReference type="Proteomes" id="UP000002892">
    <property type="component" value="Plasmid pDESACI.01"/>
</dbReference>
<organism evidence="1 2">
    <name type="scientific">Desulfosporosinus acidiphilus (strain DSM 22704 / JCM 16185 / SJ4)</name>
    <dbReference type="NCBI Taxonomy" id="646529"/>
    <lineage>
        <taxon>Bacteria</taxon>
        <taxon>Bacillati</taxon>
        <taxon>Bacillota</taxon>
        <taxon>Clostridia</taxon>
        <taxon>Eubacteriales</taxon>
        <taxon>Desulfitobacteriaceae</taxon>
        <taxon>Desulfosporosinus</taxon>
    </lineage>
</organism>
<dbReference type="SUPFAM" id="SSF47729">
    <property type="entry name" value="IHF-like DNA-binding proteins"/>
    <property type="match status" value="1"/>
</dbReference>
<dbReference type="RefSeq" id="WP_014825119.1">
    <property type="nucleotide sequence ID" value="NC_018066.1"/>
</dbReference>
<reference evidence="2" key="1">
    <citation type="journal article" date="2012" name="J. Bacteriol.">
        <title>Complete genome sequences of Desulfosporosinus orientis DSM765T, Desulfosporosinus youngiae DSM17734T, Desulfosporosinus meridiei DSM13257T, and Desulfosporosinus acidiphilus DSM22704T.</title>
        <authorList>
            <person name="Pester M."/>
            <person name="Brambilla E."/>
            <person name="Alazard D."/>
            <person name="Rattei T."/>
            <person name="Weinmaier T."/>
            <person name="Han J."/>
            <person name="Lucas S."/>
            <person name="Lapidus A."/>
            <person name="Cheng J.F."/>
            <person name="Goodwin L."/>
            <person name="Pitluck S."/>
            <person name="Peters L."/>
            <person name="Ovchinnikova G."/>
            <person name="Teshima H."/>
            <person name="Detter J.C."/>
            <person name="Han C.S."/>
            <person name="Tapia R."/>
            <person name="Land M.L."/>
            <person name="Hauser L."/>
            <person name="Kyrpides N.C."/>
            <person name="Ivanova N.N."/>
            <person name="Pagani I."/>
            <person name="Huntmann M."/>
            <person name="Wei C.L."/>
            <person name="Davenport K.W."/>
            <person name="Daligault H."/>
            <person name="Chain P.S."/>
            <person name="Chen A."/>
            <person name="Mavromatis K."/>
            <person name="Markowitz V."/>
            <person name="Szeto E."/>
            <person name="Mikhailova N."/>
            <person name="Pati A."/>
            <person name="Wagner M."/>
            <person name="Woyke T."/>
            <person name="Ollivier B."/>
            <person name="Klenk H.P."/>
            <person name="Spring S."/>
            <person name="Loy A."/>
        </authorList>
    </citation>
    <scope>NUCLEOTIDE SEQUENCE [LARGE SCALE GENOMIC DNA]</scope>
    <source>
        <strain evidence="2">DSM 22704 / JCM 16185 / SJ4</strain>
    </source>
</reference>
<evidence type="ECO:0000313" key="1">
    <source>
        <dbReference type="EMBL" id="AFM43607.1"/>
    </source>
</evidence>
<dbReference type="KEGG" id="dai:Desaci_4783"/>
<name>I4DCT3_DESAJ</name>
<evidence type="ECO:0000313" key="2">
    <source>
        <dbReference type="Proteomes" id="UP000002892"/>
    </source>
</evidence>
<sequence>MAKRPRALQQSQLISDIAEVTGFTINEVRKFLDAYEQIAKNGFMDGKKIPLPGAMGYVYASITRTDPQRLTTKLSDSEFIIEPKLRAVAFFSKPWKALINEDPRAPMLIERLIKEKESQD</sequence>
<protein>
    <submittedName>
        <fullName evidence="1">Uncharacterized protein</fullName>
    </submittedName>
</protein>
<dbReference type="InterPro" id="IPR010992">
    <property type="entry name" value="IHF-like_DNA-bd_dom_sf"/>
</dbReference>
<gene>
    <name evidence="1" type="ordered locus">Desaci_4783</name>
</gene>
<dbReference type="GO" id="GO:0003677">
    <property type="term" value="F:DNA binding"/>
    <property type="evidence" value="ECO:0007669"/>
    <property type="project" value="InterPro"/>
</dbReference>
<geneLocation type="plasmid" evidence="1 2">
    <name>pDESACI.01</name>
</geneLocation>
<proteinExistence type="predicted"/>
<keyword evidence="1" id="KW-0614">Plasmid</keyword>
<keyword evidence="2" id="KW-1185">Reference proteome</keyword>
<dbReference type="HOGENOM" id="CLU_2057561_0_0_9"/>